<feature type="compositionally biased region" description="Low complexity" evidence="6">
    <location>
        <begin position="507"/>
        <end position="520"/>
    </location>
</feature>
<proteinExistence type="predicted"/>
<reference evidence="9 10" key="1">
    <citation type="submission" date="2021-02" db="EMBL/GenBank/DDBJ databases">
        <title>De Novo genome assembly of isolated myxobacteria.</title>
        <authorList>
            <person name="Stevens D.C."/>
        </authorList>
    </citation>
    <scope>NUCLEOTIDE SEQUENCE [LARGE SCALE GENOMIC DNA]</scope>
    <source>
        <strain evidence="9 10">SCHIC003</strain>
    </source>
</reference>
<keyword evidence="7" id="KW-0472">Membrane</keyword>
<dbReference type="CDD" id="cd14014">
    <property type="entry name" value="STKc_PknB_like"/>
    <property type="match status" value="1"/>
</dbReference>
<feature type="transmembrane region" description="Helical" evidence="7">
    <location>
        <begin position="110"/>
        <end position="132"/>
    </location>
</feature>
<keyword evidence="9" id="KW-0723">Serine/threonine-protein kinase</keyword>
<keyword evidence="10" id="KW-1185">Reference proteome</keyword>
<protein>
    <submittedName>
        <fullName evidence="9">Serine/threonine protein kinase</fullName>
    </submittedName>
</protein>
<evidence type="ECO:0000256" key="3">
    <source>
        <dbReference type="ARBA" id="ARBA00022777"/>
    </source>
</evidence>
<dbReference type="PROSITE" id="PS50011">
    <property type="entry name" value="PROTEIN_KINASE_DOM"/>
    <property type="match status" value="1"/>
</dbReference>
<sequence length="537" mass="58126">MTAHTLTSPVSRFLDGHLRRDAQARERSVARFMAGLCGASLLVAASLGSSLGWGLTQALMGLAAALALYYFALWRVLSAGVFHPVIPWFNVAIEVSIPAVVLAVDLRFQGPIYALTAPTLVIWPTLITLAALRSNPRLALAAGVLVAAEYLAIYSFFVLPLLPETALLTLTPRFIAIRAFFFVAAGIFTATMARHFMKLTKGALSALREQEVMGKYVLHERVGAGGMAEVYRATYCPEGGFQKQVALKRILPSVADDEEFVTMFRREAELCSSLNHPNIIQVFDLGRHGGTYFLAMEFVEGMPLSALMRGVGRRPLPVASVAFLGAELASALDYLHRRTGADGQPLRLVHRDLNPPNILVSRFGDVKLSDFGIARDAARSQLTAVGNVRGKLGYMAPEQAAGRPFDGRADLFALGLTLHEALTGRRALQGSTQEDILRATLDKELEPPSRYNPEVPAAMDAVVMKLLAKEPEQRTPSGAVLRQQLLALEGEVAPYPRGQALLAGALREAQERAQQQGQTQESKEPPAARAAPAVRSA</sequence>
<feature type="compositionally biased region" description="Low complexity" evidence="6">
    <location>
        <begin position="527"/>
        <end position="537"/>
    </location>
</feature>
<feature type="binding site" evidence="5">
    <location>
        <position position="248"/>
    </location>
    <ligand>
        <name>ATP</name>
        <dbReference type="ChEBI" id="CHEBI:30616"/>
    </ligand>
</feature>
<dbReference type="PANTHER" id="PTHR43289">
    <property type="entry name" value="MITOGEN-ACTIVATED PROTEIN KINASE KINASE KINASE 20-RELATED"/>
    <property type="match status" value="1"/>
</dbReference>
<feature type="domain" description="Protein kinase" evidence="8">
    <location>
        <begin position="216"/>
        <end position="486"/>
    </location>
</feature>
<gene>
    <name evidence="9" type="ORF">JY572_22080</name>
</gene>
<dbReference type="PANTHER" id="PTHR43289:SF34">
    <property type="entry name" value="SERINE_THREONINE-PROTEIN KINASE YBDM-RELATED"/>
    <property type="match status" value="1"/>
</dbReference>
<dbReference type="Gene3D" id="3.30.200.20">
    <property type="entry name" value="Phosphorylase Kinase, domain 1"/>
    <property type="match status" value="1"/>
</dbReference>
<dbReference type="InterPro" id="IPR011009">
    <property type="entry name" value="Kinase-like_dom_sf"/>
</dbReference>
<keyword evidence="4 5" id="KW-0067">ATP-binding</keyword>
<feature type="transmembrane region" description="Helical" evidence="7">
    <location>
        <begin position="139"/>
        <end position="162"/>
    </location>
</feature>
<dbReference type="Pfam" id="PF00069">
    <property type="entry name" value="Pkinase"/>
    <property type="match status" value="1"/>
</dbReference>
<feature type="transmembrane region" description="Helical" evidence="7">
    <location>
        <begin position="174"/>
        <end position="193"/>
    </location>
</feature>
<evidence type="ECO:0000313" key="9">
    <source>
        <dbReference type="EMBL" id="QSQ11111.1"/>
    </source>
</evidence>
<keyword evidence="7" id="KW-0812">Transmembrane</keyword>
<dbReference type="RefSeq" id="WP_206712871.1">
    <property type="nucleotide sequence ID" value="NZ_CP071091.1"/>
</dbReference>
<dbReference type="InterPro" id="IPR000719">
    <property type="entry name" value="Prot_kinase_dom"/>
</dbReference>
<dbReference type="Proteomes" id="UP000663090">
    <property type="component" value="Chromosome"/>
</dbReference>
<keyword evidence="1" id="KW-0808">Transferase</keyword>
<accession>A0ABX7MXJ1</accession>
<dbReference type="SUPFAM" id="SSF56112">
    <property type="entry name" value="Protein kinase-like (PK-like)"/>
    <property type="match status" value="1"/>
</dbReference>
<dbReference type="EMBL" id="CP071091">
    <property type="protein sequence ID" value="QSQ11111.1"/>
    <property type="molecule type" value="Genomic_DNA"/>
</dbReference>
<dbReference type="GO" id="GO:0004674">
    <property type="term" value="F:protein serine/threonine kinase activity"/>
    <property type="evidence" value="ECO:0007669"/>
    <property type="project" value="UniProtKB-KW"/>
</dbReference>
<evidence type="ECO:0000256" key="1">
    <source>
        <dbReference type="ARBA" id="ARBA00022679"/>
    </source>
</evidence>
<name>A0ABX7MXJ1_9BACT</name>
<keyword evidence="3 9" id="KW-0418">Kinase</keyword>
<evidence type="ECO:0000256" key="7">
    <source>
        <dbReference type="SAM" id="Phobius"/>
    </source>
</evidence>
<feature type="transmembrane region" description="Helical" evidence="7">
    <location>
        <begin position="53"/>
        <end position="73"/>
    </location>
</feature>
<keyword evidence="7" id="KW-1133">Transmembrane helix</keyword>
<feature type="transmembrane region" description="Helical" evidence="7">
    <location>
        <begin position="85"/>
        <end position="104"/>
    </location>
</feature>
<evidence type="ECO:0000259" key="8">
    <source>
        <dbReference type="PROSITE" id="PS50011"/>
    </source>
</evidence>
<keyword evidence="2 5" id="KW-0547">Nucleotide-binding</keyword>
<evidence type="ECO:0000256" key="2">
    <source>
        <dbReference type="ARBA" id="ARBA00022741"/>
    </source>
</evidence>
<dbReference type="InterPro" id="IPR017441">
    <property type="entry name" value="Protein_kinase_ATP_BS"/>
</dbReference>
<evidence type="ECO:0000256" key="6">
    <source>
        <dbReference type="SAM" id="MobiDB-lite"/>
    </source>
</evidence>
<dbReference type="Gene3D" id="1.10.510.10">
    <property type="entry name" value="Transferase(Phosphotransferase) domain 1"/>
    <property type="match status" value="1"/>
</dbReference>
<feature type="region of interest" description="Disordered" evidence="6">
    <location>
        <begin position="507"/>
        <end position="537"/>
    </location>
</feature>
<organism evidence="9 10">
    <name type="scientific">Myxococcus landrumensis</name>
    <dbReference type="NCBI Taxonomy" id="2813577"/>
    <lineage>
        <taxon>Bacteria</taxon>
        <taxon>Pseudomonadati</taxon>
        <taxon>Myxococcota</taxon>
        <taxon>Myxococcia</taxon>
        <taxon>Myxococcales</taxon>
        <taxon>Cystobacterineae</taxon>
        <taxon>Myxococcaceae</taxon>
        <taxon>Myxococcus</taxon>
    </lineage>
</organism>
<dbReference type="PROSITE" id="PS00107">
    <property type="entry name" value="PROTEIN_KINASE_ATP"/>
    <property type="match status" value="1"/>
</dbReference>
<feature type="transmembrane region" description="Helical" evidence="7">
    <location>
        <begin position="29"/>
        <end position="47"/>
    </location>
</feature>
<evidence type="ECO:0000256" key="5">
    <source>
        <dbReference type="PROSITE-ProRule" id="PRU10141"/>
    </source>
</evidence>
<evidence type="ECO:0000313" key="10">
    <source>
        <dbReference type="Proteomes" id="UP000663090"/>
    </source>
</evidence>
<evidence type="ECO:0000256" key="4">
    <source>
        <dbReference type="ARBA" id="ARBA00022840"/>
    </source>
</evidence>